<feature type="compositionally biased region" description="Basic and acidic residues" evidence="8">
    <location>
        <begin position="1"/>
        <end position="13"/>
    </location>
</feature>
<evidence type="ECO:0000256" key="7">
    <source>
        <dbReference type="ARBA" id="ARBA00037986"/>
    </source>
</evidence>
<protein>
    <recommendedName>
        <fullName evidence="10">Sortilin N-terminal domain-containing protein</fullName>
    </recommendedName>
</protein>
<dbReference type="SUPFAM" id="SSF110296">
    <property type="entry name" value="Oligoxyloglucan reducing end-specific cellobiohydrolase"/>
    <property type="match status" value="2"/>
</dbReference>
<evidence type="ECO:0000256" key="5">
    <source>
        <dbReference type="ARBA" id="ARBA00023295"/>
    </source>
</evidence>
<dbReference type="RefSeq" id="WP_270027765.1">
    <property type="nucleotide sequence ID" value="NZ_JAPDDP010000052.1"/>
</dbReference>
<evidence type="ECO:0000256" key="4">
    <source>
        <dbReference type="ARBA" id="ARBA00023277"/>
    </source>
</evidence>
<keyword evidence="4" id="KW-0119">Carbohydrate metabolism</keyword>
<feature type="compositionally biased region" description="Basic residues" evidence="8">
    <location>
        <begin position="14"/>
        <end position="24"/>
    </location>
</feature>
<evidence type="ECO:0000256" key="9">
    <source>
        <dbReference type="SAM" id="Phobius"/>
    </source>
</evidence>
<dbReference type="Proteomes" id="UP001147653">
    <property type="component" value="Unassembled WGS sequence"/>
</dbReference>
<accession>A0A9X3NEE9</accession>
<keyword evidence="3" id="KW-0378">Hydrolase</keyword>
<organism evidence="11 12">
    <name type="scientific">Solirubrobacter phytolaccae</name>
    <dbReference type="NCBI Taxonomy" id="1404360"/>
    <lineage>
        <taxon>Bacteria</taxon>
        <taxon>Bacillati</taxon>
        <taxon>Actinomycetota</taxon>
        <taxon>Thermoleophilia</taxon>
        <taxon>Solirubrobacterales</taxon>
        <taxon>Solirubrobacteraceae</taxon>
        <taxon>Solirubrobacter</taxon>
    </lineage>
</organism>
<reference evidence="11" key="1">
    <citation type="submission" date="2022-10" db="EMBL/GenBank/DDBJ databases">
        <title>The WGS of Solirubrobacter phytolaccae KCTC 29190.</title>
        <authorList>
            <person name="Jiang Z."/>
        </authorList>
    </citation>
    <scope>NUCLEOTIDE SEQUENCE</scope>
    <source>
        <strain evidence="11">KCTC 29190</strain>
    </source>
</reference>
<dbReference type="Pfam" id="PF15902">
    <property type="entry name" value="Sortilin-Vps10"/>
    <property type="match status" value="1"/>
</dbReference>
<dbReference type="SUPFAM" id="SSF50939">
    <property type="entry name" value="Sialidases"/>
    <property type="match status" value="1"/>
</dbReference>
<evidence type="ECO:0000313" key="12">
    <source>
        <dbReference type="Proteomes" id="UP001147653"/>
    </source>
</evidence>
<keyword evidence="2" id="KW-0677">Repeat</keyword>
<evidence type="ECO:0000256" key="2">
    <source>
        <dbReference type="ARBA" id="ARBA00022737"/>
    </source>
</evidence>
<keyword evidence="6" id="KW-0624">Polysaccharide degradation</keyword>
<evidence type="ECO:0000256" key="3">
    <source>
        <dbReference type="ARBA" id="ARBA00022801"/>
    </source>
</evidence>
<gene>
    <name evidence="11" type="ORF">OJ997_23900</name>
</gene>
<dbReference type="PANTHER" id="PTHR43739">
    <property type="entry name" value="XYLOGLUCANASE (EUROFUNG)"/>
    <property type="match status" value="1"/>
</dbReference>
<feature type="transmembrane region" description="Helical" evidence="9">
    <location>
        <begin position="41"/>
        <end position="60"/>
    </location>
</feature>
<proteinExistence type="inferred from homology"/>
<dbReference type="GO" id="GO:0016798">
    <property type="term" value="F:hydrolase activity, acting on glycosyl bonds"/>
    <property type="evidence" value="ECO:0007669"/>
    <property type="project" value="UniProtKB-KW"/>
</dbReference>
<evidence type="ECO:0000259" key="10">
    <source>
        <dbReference type="Pfam" id="PF15902"/>
    </source>
</evidence>
<feature type="domain" description="Sortilin N-terminal" evidence="10">
    <location>
        <begin position="219"/>
        <end position="346"/>
    </location>
</feature>
<comment type="caution">
    <text evidence="11">The sequence shown here is derived from an EMBL/GenBank/DDBJ whole genome shotgun (WGS) entry which is preliminary data.</text>
</comment>
<evidence type="ECO:0000256" key="8">
    <source>
        <dbReference type="SAM" id="MobiDB-lite"/>
    </source>
</evidence>
<dbReference type="InterPro" id="IPR052025">
    <property type="entry name" value="Xyloglucanase_GH74"/>
</dbReference>
<dbReference type="InterPro" id="IPR031778">
    <property type="entry name" value="Sortilin_N"/>
</dbReference>
<evidence type="ECO:0000313" key="11">
    <source>
        <dbReference type="EMBL" id="MDA0183375.1"/>
    </source>
</evidence>
<keyword evidence="12" id="KW-1185">Reference proteome</keyword>
<dbReference type="EMBL" id="JAPDDP010000052">
    <property type="protein sequence ID" value="MDA0183375.1"/>
    <property type="molecule type" value="Genomic_DNA"/>
</dbReference>
<feature type="region of interest" description="Disordered" evidence="8">
    <location>
        <begin position="1"/>
        <end position="32"/>
    </location>
</feature>
<dbReference type="Gene3D" id="2.130.10.10">
    <property type="entry name" value="YVTN repeat-like/Quinoprotein amine dehydrogenase"/>
    <property type="match status" value="3"/>
</dbReference>
<dbReference type="PANTHER" id="PTHR43739:SF2">
    <property type="entry name" value="OLIGOXYLOGLUCAN-REDUCING END-SPECIFIC XYLOGLUCANASE-RELATED"/>
    <property type="match status" value="1"/>
</dbReference>
<dbReference type="InterPro" id="IPR015943">
    <property type="entry name" value="WD40/YVTN_repeat-like_dom_sf"/>
</dbReference>
<dbReference type="GO" id="GO:0000272">
    <property type="term" value="P:polysaccharide catabolic process"/>
    <property type="evidence" value="ECO:0007669"/>
    <property type="project" value="UniProtKB-KW"/>
</dbReference>
<dbReference type="AlphaFoldDB" id="A0A9X3NEE9"/>
<keyword evidence="5" id="KW-0326">Glycosidase</keyword>
<dbReference type="CDD" id="cd15482">
    <property type="entry name" value="Sialidase_non-viral"/>
    <property type="match status" value="2"/>
</dbReference>
<name>A0A9X3NEE9_9ACTN</name>
<dbReference type="GO" id="GO:0010411">
    <property type="term" value="P:xyloglucan metabolic process"/>
    <property type="evidence" value="ECO:0007669"/>
    <property type="project" value="TreeGrafter"/>
</dbReference>
<comment type="similarity">
    <text evidence="7">Belongs to the glycosyl hydrolase 74 family.</text>
</comment>
<dbReference type="InterPro" id="IPR036278">
    <property type="entry name" value="Sialidase_sf"/>
</dbReference>
<evidence type="ECO:0000256" key="1">
    <source>
        <dbReference type="ARBA" id="ARBA00022729"/>
    </source>
</evidence>
<sequence>MSDFRDRYGDQLKRARQAQRRRRFGGLGQARLRARRSPRQTIAGAVGGVALLAAIVTLALTGSVAERPPSAPTDLIAIAPENEALEQLAGVTPDEMQDLKLSSNAPVTRAQVDQMKAQAAAIAPAASTVGWQQLGPYNIGGRVTDVVADRFTPNSAFAAVSGGGIWKTTDGGTSWKSIWPDSYVQSMGAFDQAPDGTLWAGTGEANPPGGGLTFFGDGVYKSTDNGGTWTNVGLRESESVGRIAVDPKNSNRVFIAATGHIARSSGQRGLYRTTDGGKSWELVLAPTTSTTGAVDVAINPDNPQIVYGVLWDHKRTNGTRTYGGIGSGLFRSDDGGDTWKRLETMAAGQALPAYDQTQTGLRADASLGRIGIAVAPSNPDRVYVAFGSPYGPDKGFYYSNDGGNSWCTTGGTTECPFTAGRAYQANGGFQWWFGRLWVDPDDENHIFNADVALRTSTNGGQTWSAHNGPHADQHGMAWDPSTLDGDPATPNRVFLGNDGGMYRSETSGLTSASWVPASNQPWNQAYHLAVSKQRPQRLIQGLQDNGSVRTFTATDPVPADPELRTWNAAGGGDGHYNAIDPTDDRVYYTCSQSSGGGTHSCTGRRDSATATTTFTVGQVTFPNTTTRVPGQRYTTDAPLEIDPNVPPLAADGTQPPNAVYVGGNYIGRSLNRGTTMNPISPIDETPADSTDPTAALPGPIPASEVDIGLYTNLYGAVTSLAPAKSATPVPYAQVIYAGTDTGLVWKTEDAGATWQRMQGLPERWVNKIVVDPESPDHAYIAFSGFRQGIDAANVYETRDGGDSWQNISGNLPNGPVQMLEYDARNDVLFAATDVGVFDRKDGDAHWYEISVGMPEVPVLDLKLSHDDKALYAATFGRSLLKLNLSTDATDGGGVGGSVPATLALELRGPATFAAFVPGVDREYTASTTANVVSTAGDATLSVSDPCCLANGAFSLPEPLQVSFSKSTWTAPVSNDEVTIGFRQHIGASQPLRTGRYSKTLTFTLSTTNP</sequence>
<keyword evidence="9" id="KW-1133">Transmembrane helix</keyword>
<evidence type="ECO:0000256" key="6">
    <source>
        <dbReference type="ARBA" id="ARBA00023326"/>
    </source>
</evidence>
<keyword evidence="9" id="KW-0472">Membrane</keyword>
<keyword evidence="1" id="KW-0732">Signal</keyword>
<keyword evidence="9" id="KW-0812">Transmembrane</keyword>